<reference evidence="1" key="1">
    <citation type="submission" date="2022-02" db="EMBL/GenBank/DDBJ databases">
        <title>Plant Genome Project.</title>
        <authorList>
            <person name="Zhang R.-G."/>
        </authorList>
    </citation>
    <scope>NUCLEOTIDE SEQUENCE</scope>
    <source>
        <strain evidence="1">AT1</strain>
    </source>
</reference>
<proteinExistence type="predicted"/>
<comment type="caution">
    <text evidence="1">The sequence shown here is derived from an EMBL/GenBank/DDBJ whole genome shotgun (WGS) entry which is preliminary data.</text>
</comment>
<protein>
    <submittedName>
        <fullName evidence="1">Uncharacterized protein</fullName>
    </submittedName>
</protein>
<keyword evidence="2" id="KW-1185">Reference proteome</keyword>
<accession>A0ACC0Q1U1</accession>
<evidence type="ECO:0000313" key="2">
    <source>
        <dbReference type="Proteomes" id="UP001062846"/>
    </source>
</evidence>
<dbReference type="EMBL" id="CM046388">
    <property type="protein sequence ID" value="KAI8571414.1"/>
    <property type="molecule type" value="Genomic_DNA"/>
</dbReference>
<gene>
    <name evidence="1" type="ORF">RHMOL_Rhmol01G0118500</name>
</gene>
<evidence type="ECO:0000313" key="1">
    <source>
        <dbReference type="EMBL" id="KAI8571414.1"/>
    </source>
</evidence>
<sequence length="50" mass="5950">MEERSISAHFRGFGLDLLSEVEIDKVLCFHTEKLEQTYKVIKQRKLGNRR</sequence>
<dbReference type="Proteomes" id="UP001062846">
    <property type="component" value="Chromosome 1"/>
</dbReference>
<name>A0ACC0Q1U1_RHOML</name>
<organism evidence="1 2">
    <name type="scientific">Rhododendron molle</name>
    <name type="common">Chinese azalea</name>
    <name type="synonym">Azalea mollis</name>
    <dbReference type="NCBI Taxonomy" id="49168"/>
    <lineage>
        <taxon>Eukaryota</taxon>
        <taxon>Viridiplantae</taxon>
        <taxon>Streptophyta</taxon>
        <taxon>Embryophyta</taxon>
        <taxon>Tracheophyta</taxon>
        <taxon>Spermatophyta</taxon>
        <taxon>Magnoliopsida</taxon>
        <taxon>eudicotyledons</taxon>
        <taxon>Gunneridae</taxon>
        <taxon>Pentapetalae</taxon>
        <taxon>asterids</taxon>
        <taxon>Ericales</taxon>
        <taxon>Ericaceae</taxon>
        <taxon>Ericoideae</taxon>
        <taxon>Rhodoreae</taxon>
        <taxon>Rhododendron</taxon>
    </lineage>
</organism>